<dbReference type="InterPro" id="IPR036465">
    <property type="entry name" value="vWFA_dom_sf"/>
</dbReference>
<dbReference type="Pfam" id="PF13519">
    <property type="entry name" value="VWA_2"/>
    <property type="match status" value="1"/>
</dbReference>
<dbReference type="EMBL" id="CP022358">
    <property type="protein sequence ID" value="ASK67910.1"/>
    <property type="molecule type" value="Genomic_DNA"/>
</dbReference>
<dbReference type="KEGG" id="sbj:CF168_03000"/>
<feature type="transmembrane region" description="Helical" evidence="1">
    <location>
        <begin position="6"/>
        <end position="25"/>
    </location>
</feature>
<dbReference type="InterPro" id="IPR050768">
    <property type="entry name" value="UPF0353/GerABKA_families"/>
</dbReference>
<dbReference type="Proteomes" id="UP000198367">
    <property type="component" value="Chromosome"/>
</dbReference>
<organism evidence="3 4">
    <name type="scientific">Shewanella bicestrii</name>
    <dbReference type="NCBI Taxonomy" id="2018305"/>
    <lineage>
        <taxon>Bacteria</taxon>
        <taxon>Pseudomonadati</taxon>
        <taxon>Pseudomonadota</taxon>
        <taxon>Gammaproteobacteria</taxon>
        <taxon>Alteromonadales</taxon>
        <taxon>Shewanellaceae</taxon>
        <taxon>Shewanella</taxon>
    </lineage>
</organism>
<evidence type="ECO:0000259" key="2">
    <source>
        <dbReference type="PROSITE" id="PS50234"/>
    </source>
</evidence>
<evidence type="ECO:0000256" key="1">
    <source>
        <dbReference type="SAM" id="Phobius"/>
    </source>
</evidence>
<accession>A0A220UIT5</accession>
<gene>
    <name evidence="3" type="ORF">CF168_03000</name>
</gene>
<dbReference type="PRINTS" id="PR00453">
    <property type="entry name" value="VWFADOMAIN"/>
</dbReference>
<proteinExistence type="predicted"/>
<dbReference type="PANTHER" id="PTHR22550">
    <property type="entry name" value="SPORE GERMINATION PROTEIN"/>
    <property type="match status" value="1"/>
</dbReference>
<keyword evidence="1" id="KW-1133">Transmembrane helix</keyword>
<evidence type="ECO:0000313" key="4">
    <source>
        <dbReference type="Proteomes" id="UP000198367"/>
    </source>
</evidence>
<feature type="transmembrane region" description="Helical" evidence="1">
    <location>
        <begin position="302"/>
        <end position="323"/>
    </location>
</feature>
<dbReference type="Gene3D" id="3.40.50.410">
    <property type="entry name" value="von Willebrand factor, type A domain"/>
    <property type="match status" value="1"/>
</dbReference>
<evidence type="ECO:0000313" key="3">
    <source>
        <dbReference type="EMBL" id="ASK67910.1"/>
    </source>
</evidence>
<sequence>MDQLEFAYPWAFILLPLPVLVYWFVPAYRSREDAIKVPFFTEILRALNETPKVAAGLLSPKHWQRGMLILSWLLIVTALAKPSILGEVQTREAFGRDVLMLVDLSGSMDEADFTTADGSTLTRLNAAKNVLKTFIAKRSGDRFGLILFGDAAFIQTPFTADQQVWLSLLEEAQTGMAGQSTHLGDAIGLGIKVFEQNPQPSEQQVMIVLTDGNDTGSFVEPVDAAKIAAARGIKIYTIAMGDPTHVGEQPMDMEVVQRVSQLTQARAFIAIDQAELDKAYKLIDKLEPQQYSSASFRPKITLHYYLIAIVLALHLLIFSWMTLRQMFSRTEVANE</sequence>
<dbReference type="PROSITE" id="PS50234">
    <property type="entry name" value="VWFA"/>
    <property type="match status" value="1"/>
</dbReference>
<keyword evidence="1" id="KW-0812">Transmembrane</keyword>
<keyword evidence="4" id="KW-1185">Reference proteome</keyword>
<keyword evidence="1" id="KW-0472">Membrane</keyword>
<dbReference type="AlphaFoldDB" id="A0A220UIT5"/>
<dbReference type="InterPro" id="IPR002035">
    <property type="entry name" value="VWF_A"/>
</dbReference>
<dbReference type="SMART" id="SM00327">
    <property type="entry name" value="VWA"/>
    <property type="match status" value="1"/>
</dbReference>
<name>A0A220UIT5_9GAMM</name>
<dbReference type="SUPFAM" id="SSF53300">
    <property type="entry name" value="vWA-like"/>
    <property type="match status" value="1"/>
</dbReference>
<protein>
    <submittedName>
        <fullName evidence="3">Aerotolerance regulator BatA</fullName>
    </submittedName>
</protein>
<dbReference type="RefSeq" id="WP_089066923.1">
    <property type="nucleotide sequence ID" value="NZ_CP022358.1"/>
</dbReference>
<reference evidence="3 4" key="1">
    <citation type="submission" date="2017-07" db="EMBL/GenBank/DDBJ databases">
        <title>Phenotypical and genomic characterization of a clinical isolate of Shewanella bicestrii sp. nov. producing an extended-spectrum beta-lactamase and a new oxacillinase variant.</title>
        <authorList>
            <person name="Jousset A.B."/>
            <person name="Bonnin R.A."/>
            <person name="Girlich D."/>
            <person name="Dabos L."/>
            <person name="Potron A."/>
            <person name="Dortet L."/>
            <person name="Glaser P."/>
            <person name="Naas T."/>
        </authorList>
    </citation>
    <scope>NUCLEOTIDE SEQUENCE [LARGE SCALE GENOMIC DNA]</scope>
    <source>
        <strain evidence="3 4">JAB-1</strain>
    </source>
</reference>
<feature type="domain" description="VWFA" evidence="2">
    <location>
        <begin position="97"/>
        <end position="286"/>
    </location>
</feature>
<dbReference type="PANTHER" id="PTHR22550:SF18">
    <property type="entry name" value="VWFA DOMAIN-CONTAINING PROTEIN"/>
    <property type="match status" value="1"/>
</dbReference>